<dbReference type="Gene3D" id="3.60.40.10">
    <property type="entry name" value="PPM-type phosphatase domain"/>
    <property type="match status" value="1"/>
</dbReference>
<dbReference type="GO" id="GO:0007165">
    <property type="term" value="P:signal transduction"/>
    <property type="evidence" value="ECO:0007669"/>
    <property type="project" value="InterPro"/>
</dbReference>
<dbReference type="SMART" id="SM00331">
    <property type="entry name" value="PP2C_SIG"/>
    <property type="match status" value="1"/>
</dbReference>
<dbReference type="eggNOG" id="COG5000">
    <property type="taxonomic scope" value="Bacteria"/>
</dbReference>
<dbReference type="SUPFAM" id="SSF81606">
    <property type="entry name" value="PP2C-like"/>
    <property type="match status" value="1"/>
</dbReference>
<keyword evidence="2" id="KW-1133">Transmembrane helix</keyword>
<keyword evidence="1" id="KW-0378">Hydrolase</keyword>
<dbReference type="CDD" id="cd06225">
    <property type="entry name" value="HAMP"/>
    <property type="match status" value="1"/>
</dbReference>
<feature type="domain" description="HAMP" evidence="3">
    <location>
        <begin position="238"/>
        <end position="290"/>
    </location>
</feature>
<dbReference type="eggNOG" id="COG2208">
    <property type="taxonomic scope" value="Bacteria"/>
</dbReference>
<dbReference type="HOGENOM" id="CLU_492381_0_0_7"/>
<dbReference type="Gene3D" id="6.10.340.10">
    <property type="match status" value="1"/>
</dbReference>
<dbReference type="STRING" id="644282.Deba_1390"/>
<dbReference type="PROSITE" id="PS51746">
    <property type="entry name" value="PPM_2"/>
    <property type="match status" value="1"/>
</dbReference>
<evidence type="ECO:0000313" key="6">
    <source>
        <dbReference type="Proteomes" id="UP000009047"/>
    </source>
</evidence>
<evidence type="ECO:0000313" key="5">
    <source>
        <dbReference type="EMBL" id="ADK84758.1"/>
    </source>
</evidence>
<dbReference type="PANTHER" id="PTHR43156">
    <property type="entry name" value="STAGE II SPORULATION PROTEIN E-RELATED"/>
    <property type="match status" value="1"/>
</dbReference>
<dbReference type="InterPro" id="IPR003660">
    <property type="entry name" value="HAMP_dom"/>
</dbReference>
<organism evidence="5 6">
    <name type="scientific">Desulfarculus baarsii (strain ATCC 33931 / DSM 2075 / LMG 7858 / VKM B-1802 / 2st14)</name>
    <dbReference type="NCBI Taxonomy" id="644282"/>
    <lineage>
        <taxon>Bacteria</taxon>
        <taxon>Pseudomonadati</taxon>
        <taxon>Thermodesulfobacteriota</taxon>
        <taxon>Desulfarculia</taxon>
        <taxon>Desulfarculales</taxon>
        <taxon>Desulfarculaceae</taxon>
        <taxon>Desulfarculus</taxon>
    </lineage>
</organism>
<dbReference type="RefSeq" id="WP_013258211.1">
    <property type="nucleotide sequence ID" value="NC_014365.1"/>
</dbReference>
<dbReference type="SUPFAM" id="SSF158472">
    <property type="entry name" value="HAMP domain-like"/>
    <property type="match status" value="1"/>
</dbReference>
<dbReference type="SMART" id="SM00304">
    <property type="entry name" value="HAMP"/>
    <property type="match status" value="1"/>
</dbReference>
<dbReference type="GO" id="GO:0016020">
    <property type="term" value="C:membrane"/>
    <property type="evidence" value="ECO:0007669"/>
    <property type="project" value="InterPro"/>
</dbReference>
<reference evidence="5 6" key="1">
    <citation type="journal article" date="2010" name="Stand. Genomic Sci.">
        <title>Complete genome sequence of Desulfarculus baarsii type strain (2st14).</title>
        <authorList>
            <person name="Sun H."/>
            <person name="Spring S."/>
            <person name="Lapidus A."/>
            <person name="Davenport K."/>
            <person name="Del Rio T.G."/>
            <person name="Tice H."/>
            <person name="Nolan M."/>
            <person name="Copeland A."/>
            <person name="Cheng J.F."/>
            <person name="Lucas S."/>
            <person name="Tapia R."/>
            <person name="Goodwin L."/>
            <person name="Pitluck S."/>
            <person name="Ivanova N."/>
            <person name="Pagani I."/>
            <person name="Mavromatis K."/>
            <person name="Ovchinnikova G."/>
            <person name="Pati A."/>
            <person name="Chen A."/>
            <person name="Palaniappan K."/>
            <person name="Hauser L."/>
            <person name="Chang Y.J."/>
            <person name="Jeffries C.D."/>
            <person name="Detter J.C."/>
            <person name="Han C."/>
            <person name="Rohde M."/>
            <person name="Brambilla E."/>
            <person name="Goker M."/>
            <person name="Woyke T."/>
            <person name="Bristow J."/>
            <person name="Eisen J.A."/>
            <person name="Markowitz V."/>
            <person name="Hugenholtz P."/>
            <person name="Kyrpides N.C."/>
            <person name="Klenk H.P."/>
            <person name="Land M."/>
        </authorList>
    </citation>
    <scope>NUCLEOTIDE SEQUENCE [LARGE SCALE GENOMIC DNA]</scope>
    <source>
        <strain evidence="6">ATCC 33931 / DSM 2075 / LMG 7858 / VKM B-1802 / 2st14</strain>
    </source>
</reference>
<keyword evidence="6" id="KW-1185">Reference proteome</keyword>
<evidence type="ECO:0000256" key="2">
    <source>
        <dbReference type="SAM" id="Phobius"/>
    </source>
</evidence>
<dbReference type="InterPro" id="IPR036457">
    <property type="entry name" value="PPM-type-like_dom_sf"/>
</dbReference>
<dbReference type="Pfam" id="PF07228">
    <property type="entry name" value="SpoIIE"/>
    <property type="match status" value="1"/>
</dbReference>
<feature type="transmembrane region" description="Helical" evidence="2">
    <location>
        <begin position="214"/>
        <end position="237"/>
    </location>
</feature>
<dbReference type="Gene3D" id="3.30.450.20">
    <property type="entry name" value="PAS domain"/>
    <property type="match status" value="1"/>
</dbReference>
<dbReference type="InterPro" id="IPR052016">
    <property type="entry name" value="Bact_Sigma-Reg"/>
</dbReference>
<dbReference type="PROSITE" id="PS50885">
    <property type="entry name" value="HAMP"/>
    <property type="match status" value="1"/>
</dbReference>
<dbReference type="Proteomes" id="UP000009047">
    <property type="component" value="Chromosome"/>
</dbReference>
<keyword evidence="2" id="KW-0472">Membrane</keyword>
<evidence type="ECO:0000259" key="4">
    <source>
        <dbReference type="PROSITE" id="PS51746"/>
    </source>
</evidence>
<sequence>MSIRWQLLLSHLAVVAVAAVAMVIVARLSVDRAVDQLSLANHRLSETVLTKSGERLVMAQAQAVAQELARLLAGRDSADYAALRRDQALRAIATQDIRSQFGPAGYTDVYDQTGLAVLHPNKTVEGRNFAEWREKFPQMWELVRNSLHTPVSQGYYDFIDKNNAPRKKFMAMVHVPRTKLIVVAAVDIDSYFKPVQARIAAEGQRIKDQALDQVWGHILAGLAAAMLIGLACALFFAQRISQPVRHLAQGVAALGGGDFSVAVRADGAREIKALAQAFNRLGGELVAHIERLKAETAARLAVASEMKVARQIQESLLPSTFPPFPEKRELRLYAINQPAKDVAGDFYDFFLVGPERLALVMGDVSGKGVPAALFMTMTRTLLRNICPDEPDPARALAKANELLCQDNDASMFVTLFLAYYEIDSGRMVYANAGHNDPCVIAADGAARCFGRMGDVALGALAGQSYAAGWLDLAPGETLALYTDGITEAPSPDGREFGMDRFEQLLTANADRDVEDICRLVVEAANQFQAGERFDDVTIMLLRRAATEQNPSIG</sequence>
<dbReference type="InterPro" id="IPR001932">
    <property type="entry name" value="PPM-type_phosphatase-like_dom"/>
</dbReference>
<evidence type="ECO:0000259" key="3">
    <source>
        <dbReference type="PROSITE" id="PS50885"/>
    </source>
</evidence>
<proteinExistence type="predicted"/>
<dbReference type="EMBL" id="CP002085">
    <property type="protein sequence ID" value="ADK84758.1"/>
    <property type="molecule type" value="Genomic_DNA"/>
</dbReference>
<accession>E1QGR5</accession>
<protein>
    <submittedName>
        <fullName evidence="5">Protein serine/threonine phosphatase</fullName>
    </submittedName>
</protein>
<dbReference type="GO" id="GO:0016791">
    <property type="term" value="F:phosphatase activity"/>
    <property type="evidence" value="ECO:0007669"/>
    <property type="project" value="TreeGrafter"/>
</dbReference>
<gene>
    <name evidence="5" type="ordered locus">Deba_1390</name>
</gene>
<dbReference type="OrthoDB" id="9802500at2"/>
<dbReference type="Pfam" id="PF00672">
    <property type="entry name" value="HAMP"/>
    <property type="match status" value="1"/>
</dbReference>
<feature type="domain" description="PPM-type phosphatase" evidence="4">
    <location>
        <begin position="329"/>
        <end position="543"/>
    </location>
</feature>
<dbReference type="AlphaFoldDB" id="E1QGR5"/>
<evidence type="ECO:0000256" key="1">
    <source>
        <dbReference type="ARBA" id="ARBA00022801"/>
    </source>
</evidence>
<keyword evidence="2" id="KW-0812">Transmembrane</keyword>
<dbReference type="KEGG" id="dbr:Deba_1390"/>
<dbReference type="PANTHER" id="PTHR43156:SF2">
    <property type="entry name" value="STAGE II SPORULATION PROTEIN E"/>
    <property type="match status" value="1"/>
</dbReference>
<name>E1QGR5_DESB2</name>